<dbReference type="SUPFAM" id="SSF53474">
    <property type="entry name" value="alpha/beta-Hydrolases"/>
    <property type="match status" value="1"/>
</dbReference>
<dbReference type="GO" id="GO:0004252">
    <property type="term" value="F:serine-type endopeptidase activity"/>
    <property type="evidence" value="ECO:0007669"/>
    <property type="project" value="InterPro"/>
</dbReference>
<dbReference type="RefSeq" id="WP_109269923.1">
    <property type="nucleotide sequence ID" value="NZ_QFFF01000001.1"/>
</dbReference>
<keyword evidence="5" id="KW-1185">Reference proteome</keyword>
<comment type="caution">
    <text evidence="4">The sequence shown here is derived from an EMBL/GenBank/DDBJ whole genome shotgun (WGS) entry which is preliminary data.</text>
</comment>
<dbReference type="GO" id="GO:0006508">
    <property type="term" value="P:proteolysis"/>
    <property type="evidence" value="ECO:0007669"/>
    <property type="project" value="InterPro"/>
</dbReference>
<dbReference type="Proteomes" id="UP000245916">
    <property type="component" value="Unassembled WGS sequence"/>
</dbReference>
<feature type="domain" description="AB hydrolase-1" evidence="3">
    <location>
        <begin position="31"/>
        <end position="223"/>
    </location>
</feature>
<dbReference type="Gene3D" id="3.40.50.1820">
    <property type="entry name" value="alpha/beta hydrolase"/>
    <property type="match status" value="1"/>
</dbReference>
<sequence length="247" mass="27334">MSDGRGKVTIGVDGQKIEGTILAPEKLVPGILFVHGWGGSQAQDLRRARKISRLGCLCFTFDLRGHAATEPMRERVTREENLNDLCAAYDFLAGQPQVDKSAIAVVGSSYGGYLAAILTSMRPVNWLALRVPALYRDEDWETPKAALDRDDLNKYRQTWLSYSDNRALRACSEFEGDVLIVESECDEMVPHPAVGGYMASFRSARSLTYRVLKGADHALSTEKDRAAYNKILNGWVTNMVLGARMGD</sequence>
<dbReference type="InterPro" id="IPR029058">
    <property type="entry name" value="AB_hydrolase_fold"/>
</dbReference>
<dbReference type="PROSITE" id="PS00708">
    <property type="entry name" value="PRO_ENDOPEP_SER"/>
    <property type="match status" value="1"/>
</dbReference>
<evidence type="ECO:0000256" key="1">
    <source>
        <dbReference type="ARBA" id="ARBA00022801"/>
    </source>
</evidence>
<dbReference type="EMBL" id="QFFF01000001">
    <property type="protein sequence ID" value="PWG01784.1"/>
    <property type="molecule type" value="Genomic_DNA"/>
</dbReference>
<reference evidence="4 5" key="1">
    <citation type="submission" date="2018-05" db="EMBL/GenBank/DDBJ databases">
        <title>Genome of Sphingosinicella humi QZX222.</title>
        <authorList>
            <person name="Qiao Z."/>
            <person name="Wang G."/>
        </authorList>
    </citation>
    <scope>NUCLEOTIDE SEQUENCE [LARGE SCALE GENOMIC DNA]</scope>
    <source>
        <strain evidence="4 5">QZX222</strain>
    </source>
</reference>
<evidence type="ECO:0000313" key="5">
    <source>
        <dbReference type="Proteomes" id="UP000245916"/>
    </source>
</evidence>
<dbReference type="InterPro" id="IPR000073">
    <property type="entry name" value="AB_hydrolase_1"/>
</dbReference>
<organism evidence="4 5">
    <name type="scientific">Allosphingosinicella humi</name>
    <dbReference type="NCBI Taxonomy" id="2068657"/>
    <lineage>
        <taxon>Bacteria</taxon>
        <taxon>Pseudomonadati</taxon>
        <taxon>Pseudomonadota</taxon>
        <taxon>Alphaproteobacteria</taxon>
        <taxon>Sphingomonadales</taxon>
        <taxon>Sphingomonadaceae</taxon>
        <taxon>Allosphingosinicella</taxon>
    </lineage>
</organism>
<proteinExistence type="inferred from homology"/>
<evidence type="ECO:0000313" key="4">
    <source>
        <dbReference type="EMBL" id="PWG01784.1"/>
    </source>
</evidence>
<evidence type="ECO:0000259" key="3">
    <source>
        <dbReference type="Pfam" id="PF12697"/>
    </source>
</evidence>
<protein>
    <submittedName>
        <fullName evidence="4">Alpha/beta hydrolase</fullName>
    </submittedName>
</protein>
<name>A0A2U2J0B7_9SPHN</name>
<comment type="similarity">
    <text evidence="2">Belongs to the AB hydrolase superfamily. FUS2 hydrolase family.</text>
</comment>
<gene>
    <name evidence="4" type="ORF">DF286_02040</name>
</gene>
<dbReference type="InterPro" id="IPR050261">
    <property type="entry name" value="FrsA_esterase"/>
</dbReference>
<dbReference type="Pfam" id="PF12697">
    <property type="entry name" value="Abhydrolase_6"/>
    <property type="match status" value="1"/>
</dbReference>
<evidence type="ECO:0000256" key="2">
    <source>
        <dbReference type="ARBA" id="ARBA00038115"/>
    </source>
</evidence>
<keyword evidence="1 4" id="KW-0378">Hydrolase</keyword>
<dbReference type="InterPro" id="IPR002471">
    <property type="entry name" value="Pept_S9_AS"/>
</dbReference>
<accession>A0A2U2J0B7</accession>
<dbReference type="PANTHER" id="PTHR22946:SF5">
    <property type="entry name" value="PEPTIDASE S9 PROLYL OLIGOPEPTIDASE CATALYTIC DOMAIN-CONTAINING PROTEIN"/>
    <property type="match status" value="1"/>
</dbReference>
<dbReference type="OrthoDB" id="249225at2"/>
<dbReference type="PANTHER" id="PTHR22946">
    <property type="entry name" value="DIENELACTONE HYDROLASE DOMAIN-CONTAINING PROTEIN-RELATED"/>
    <property type="match status" value="1"/>
</dbReference>
<dbReference type="AlphaFoldDB" id="A0A2U2J0B7"/>